<dbReference type="EMBL" id="GL385399">
    <property type="protein sequence ID" value="EJT72940.1"/>
    <property type="molecule type" value="Genomic_DNA"/>
</dbReference>
<gene>
    <name evidence="2" type="primary">20350249</name>
    <name evidence="1" type="ORF">GGTG_09791</name>
</gene>
<reference evidence="2" key="5">
    <citation type="submission" date="2018-04" db="UniProtKB">
        <authorList>
            <consortium name="EnsemblFungi"/>
        </authorList>
    </citation>
    <scope>IDENTIFICATION</scope>
    <source>
        <strain evidence="2">R3-111a-1</strain>
    </source>
</reference>
<evidence type="ECO:0000313" key="1">
    <source>
        <dbReference type="EMBL" id="EJT72940.1"/>
    </source>
</evidence>
<organism evidence="1">
    <name type="scientific">Gaeumannomyces tritici (strain R3-111a-1)</name>
    <name type="common">Wheat and barley take-all root rot fungus</name>
    <name type="synonym">Gaeumannomyces graminis var. tritici</name>
    <dbReference type="NCBI Taxonomy" id="644352"/>
    <lineage>
        <taxon>Eukaryota</taxon>
        <taxon>Fungi</taxon>
        <taxon>Dikarya</taxon>
        <taxon>Ascomycota</taxon>
        <taxon>Pezizomycotina</taxon>
        <taxon>Sordariomycetes</taxon>
        <taxon>Sordariomycetidae</taxon>
        <taxon>Magnaporthales</taxon>
        <taxon>Magnaporthaceae</taxon>
        <taxon>Gaeumannomyces</taxon>
    </lineage>
</organism>
<dbReference type="HOGENOM" id="CLU_2250342_0_0_1"/>
<reference evidence="2" key="4">
    <citation type="journal article" date="2015" name="G3 (Bethesda)">
        <title>Genome sequences of three phytopathogenic species of the Magnaporthaceae family of fungi.</title>
        <authorList>
            <person name="Okagaki L.H."/>
            <person name="Nunes C.C."/>
            <person name="Sailsbery J."/>
            <person name="Clay B."/>
            <person name="Brown D."/>
            <person name="John T."/>
            <person name="Oh Y."/>
            <person name="Young N."/>
            <person name="Fitzgerald M."/>
            <person name="Haas B.J."/>
            <person name="Zeng Q."/>
            <person name="Young S."/>
            <person name="Adiconis X."/>
            <person name="Fan L."/>
            <person name="Levin J.Z."/>
            <person name="Mitchell T.K."/>
            <person name="Okubara P.A."/>
            <person name="Farman M.L."/>
            <person name="Kohn L.M."/>
            <person name="Birren B."/>
            <person name="Ma L.-J."/>
            <person name="Dean R.A."/>
        </authorList>
    </citation>
    <scope>NUCLEOTIDE SEQUENCE</scope>
    <source>
        <strain evidence="2">R3-111a-1</strain>
    </source>
</reference>
<name>J3P8F7_GAET3</name>
<dbReference type="VEuPathDB" id="FungiDB:GGTG_09791"/>
<protein>
    <submittedName>
        <fullName evidence="1 2">Uncharacterized protein</fullName>
    </submittedName>
</protein>
<evidence type="ECO:0000313" key="2">
    <source>
        <dbReference type="EnsemblFungi" id="EJT72940"/>
    </source>
</evidence>
<dbReference type="EnsemblFungi" id="EJT72940">
    <property type="protein sequence ID" value="EJT72940"/>
    <property type="gene ID" value="GGTG_09791"/>
</dbReference>
<reference evidence="1" key="3">
    <citation type="submission" date="2010-09" db="EMBL/GenBank/DDBJ databases">
        <title>Annotation of Gaeumannomyces graminis var. tritici R3-111a-1.</title>
        <authorList>
            <consortium name="The Broad Institute Genome Sequencing Platform"/>
            <person name="Ma L.-J."/>
            <person name="Dead R."/>
            <person name="Young S.K."/>
            <person name="Zeng Q."/>
            <person name="Gargeya S."/>
            <person name="Fitzgerald M."/>
            <person name="Haas B."/>
            <person name="Abouelleil A."/>
            <person name="Alvarado L."/>
            <person name="Arachchi H.M."/>
            <person name="Berlin A."/>
            <person name="Brown A."/>
            <person name="Chapman S.B."/>
            <person name="Chen Z."/>
            <person name="Dunbar C."/>
            <person name="Freedman E."/>
            <person name="Gearin G."/>
            <person name="Gellesch M."/>
            <person name="Goldberg J."/>
            <person name="Griggs A."/>
            <person name="Gujja S."/>
            <person name="Heiman D."/>
            <person name="Howarth C."/>
            <person name="Larson L."/>
            <person name="Lui A."/>
            <person name="MacDonald P.J.P."/>
            <person name="Mehta T."/>
            <person name="Montmayeur A."/>
            <person name="Murphy C."/>
            <person name="Neiman D."/>
            <person name="Pearson M."/>
            <person name="Priest M."/>
            <person name="Roberts A."/>
            <person name="Saif S."/>
            <person name="Shea T."/>
            <person name="Shenoy N."/>
            <person name="Sisk P."/>
            <person name="Stolte C."/>
            <person name="Sykes S."/>
            <person name="Yandava C."/>
            <person name="Wortman J."/>
            <person name="Nusbaum C."/>
            <person name="Birren B."/>
        </authorList>
    </citation>
    <scope>NUCLEOTIDE SEQUENCE</scope>
    <source>
        <strain evidence="1">R3-111a-1</strain>
    </source>
</reference>
<reference evidence="3" key="1">
    <citation type="submission" date="2010-07" db="EMBL/GenBank/DDBJ databases">
        <title>The genome sequence of Gaeumannomyces graminis var. tritici strain R3-111a-1.</title>
        <authorList>
            <consortium name="The Broad Institute Genome Sequencing Platform"/>
            <person name="Ma L.-J."/>
            <person name="Dead R."/>
            <person name="Young S."/>
            <person name="Zeng Q."/>
            <person name="Koehrsen M."/>
            <person name="Alvarado L."/>
            <person name="Berlin A."/>
            <person name="Chapman S.B."/>
            <person name="Chen Z."/>
            <person name="Freedman E."/>
            <person name="Gellesch M."/>
            <person name="Goldberg J."/>
            <person name="Griggs A."/>
            <person name="Gujja S."/>
            <person name="Heilman E.R."/>
            <person name="Heiman D."/>
            <person name="Hepburn T."/>
            <person name="Howarth C."/>
            <person name="Jen D."/>
            <person name="Larson L."/>
            <person name="Mehta T."/>
            <person name="Neiman D."/>
            <person name="Pearson M."/>
            <person name="Roberts A."/>
            <person name="Saif S."/>
            <person name="Shea T."/>
            <person name="Shenoy N."/>
            <person name="Sisk P."/>
            <person name="Stolte C."/>
            <person name="Sykes S."/>
            <person name="Walk T."/>
            <person name="White J."/>
            <person name="Yandava C."/>
            <person name="Haas B."/>
            <person name="Nusbaum C."/>
            <person name="Birren B."/>
        </authorList>
    </citation>
    <scope>NUCLEOTIDE SEQUENCE [LARGE SCALE GENOMIC DNA]</scope>
    <source>
        <strain evidence="3">R3-111a-1</strain>
    </source>
</reference>
<proteinExistence type="predicted"/>
<keyword evidence="3" id="KW-1185">Reference proteome</keyword>
<dbReference type="GeneID" id="20350249"/>
<sequence length="104" mass="11860">MSADSDESSDQEFPEVSQKVLQRLMEEGMETLSHKSGSLASSEVEAVSQPDDYFAERNLTDLTPCYTQGLRRKNWARFPAKVARTPFAPKPPWMIGMRKYTTRD</sequence>
<dbReference type="Proteomes" id="UP000006039">
    <property type="component" value="Unassembled WGS sequence"/>
</dbReference>
<dbReference type="RefSeq" id="XP_009225914.1">
    <property type="nucleotide sequence ID" value="XM_009227650.1"/>
</dbReference>
<accession>J3P8F7</accession>
<evidence type="ECO:0000313" key="3">
    <source>
        <dbReference type="Proteomes" id="UP000006039"/>
    </source>
</evidence>
<dbReference type="AlphaFoldDB" id="J3P8F7"/>
<reference evidence="1" key="2">
    <citation type="submission" date="2010-07" db="EMBL/GenBank/DDBJ databases">
        <authorList>
            <consortium name="The Broad Institute Genome Sequencing Platform"/>
            <consortium name="Broad Institute Genome Sequencing Center for Infectious Disease"/>
            <person name="Ma L.-J."/>
            <person name="Dead R."/>
            <person name="Young S."/>
            <person name="Zeng Q."/>
            <person name="Koehrsen M."/>
            <person name="Alvarado L."/>
            <person name="Berlin A."/>
            <person name="Chapman S.B."/>
            <person name="Chen Z."/>
            <person name="Freedman E."/>
            <person name="Gellesch M."/>
            <person name="Goldberg J."/>
            <person name="Griggs A."/>
            <person name="Gujja S."/>
            <person name="Heilman E.R."/>
            <person name="Heiman D."/>
            <person name="Hepburn T."/>
            <person name="Howarth C."/>
            <person name="Jen D."/>
            <person name="Larson L."/>
            <person name="Mehta T."/>
            <person name="Neiman D."/>
            <person name="Pearson M."/>
            <person name="Roberts A."/>
            <person name="Saif S."/>
            <person name="Shea T."/>
            <person name="Shenoy N."/>
            <person name="Sisk P."/>
            <person name="Stolte C."/>
            <person name="Sykes S."/>
            <person name="Walk T."/>
            <person name="White J."/>
            <person name="Yandava C."/>
            <person name="Haas B."/>
            <person name="Nusbaum C."/>
            <person name="Birren B."/>
        </authorList>
    </citation>
    <scope>NUCLEOTIDE SEQUENCE</scope>
    <source>
        <strain evidence="1">R3-111a-1</strain>
    </source>
</reference>